<organism evidence="1">
    <name type="scientific">Tanacetum cinerariifolium</name>
    <name type="common">Dalmatian daisy</name>
    <name type="synonym">Chrysanthemum cinerariifolium</name>
    <dbReference type="NCBI Taxonomy" id="118510"/>
    <lineage>
        <taxon>Eukaryota</taxon>
        <taxon>Viridiplantae</taxon>
        <taxon>Streptophyta</taxon>
        <taxon>Embryophyta</taxon>
        <taxon>Tracheophyta</taxon>
        <taxon>Spermatophyta</taxon>
        <taxon>Magnoliopsida</taxon>
        <taxon>eudicotyledons</taxon>
        <taxon>Gunneridae</taxon>
        <taxon>Pentapetalae</taxon>
        <taxon>asterids</taxon>
        <taxon>campanulids</taxon>
        <taxon>Asterales</taxon>
        <taxon>Asteraceae</taxon>
        <taxon>Asteroideae</taxon>
        <taxon>Anthemideae</taxon>
        <taxon>Anthemidinae</taxon>
        <taxon>Tanacetum</taxon>
    </lineage>
</organism>
<accession>A0A6L2P520</accession>
<name>A0A6L2P520_TANCI</name>
<protein>
    <submittedName>
        <fullName evidence="1">Uncharacterized protein</fullName>
    </submittedName>
</protein>
<reference evidence="1" key="1">
    <citation type="journal article" date="2019" name="Sci. Rep.">
        <title>Draft genome of Tanacetum cinerariifolium, the natural source of mosquito coil.</title>
        <authorList>
            <person name="Yamashiro T."/>
            <person name="Shiraishi A."/>
            <person name="Satake H."/>
            <person name="Nakayama K."/>
        </authorList>
    </citation>
    <scope>NUCLEOTIDE SEQUENCE</scope>
</reference>
<dbReference type="EMBL" id="BKCJ010010853">
    <property type="protein sequence ID" value="GEU93436.1"/>
    <property type="molecule type" value="Genomic_DNA"/>
</dbReference>
<proteinExistence type="predicted"/>
<dbReference type="AlphaFoldDB" id="A0A6L2P520"/>
<sequence length="280" mass="31115">MIRGSKTVSDTVLKHDLCELVIAEVRFAITNDGMEGSKPSKERFQEFAKNSGVIGGERFRFDPFRQAVDGHNVTRFDQVVGITVDCGPIESRVKHFFGGVVRAMVSPGGSIVASLENVIGFLAVNRPPDDLILTDFEQEGVVPKDENPSKQSRLGIFLSKEIFEGGMIRIHNAFVHDENHTYGKVACIAHKLKGRMGYLSQEDGSSVGYLRKALYESSIEASMTKKATDTIDGSGMRQRLVSSHGFSIFSKWERQVAKEFLKAEKSSLNTSIVFRSYREI</sequence>
<evidence type="ECO:0000313" key="1">
    <source>
        <dbReference type="EMBL" id="GEU93436.1"/>
    </source>
</evidence>
<comment type="caution">
    <text evidence="1">The sequence shown here is derived from an EMBL/GenBank/DDBJ whole genome shotgun (WGS) entry which is preliminary data.</text>
</comment>
<gene>
    <name evidence="1" type="ORF">Tci_065414</name>
</gene>